<comment type="caution">
    <text evidence="3">The sequence shown here is derived from an EMBL/GenBank/DDBJ whole genome shotgun (WGS) entry which is preliminary data.</text>
</comment>
<evidence type="ECO:0000256" key="1">
    <source>
        <dbReference type="ARBA" id="ARBA00022723"/>
    </source>
</evidence>
<dbReference type="GeneID" id="77848586"/>
<dbReference type="InterPro" id="IPR029017">
    <property type="entry name" value="Enolase-like_N"/>
</dbReference>
<evidence type="ECO:0000259" key="2">
    <source>
        <dbReference type="SMART" id="SM00922"/>
    </source>
</evidence>
<dbReference type="STRING" id="742726.HMPREF9448_01309"/>
<dbReference type="GO" id="GO:0009063">
    <property type="term" value="P:amino acid catabolic process"/>
    <property type="evidence" value="ECO:0007669"/>
    <property type="project" value="InterPro"/>
</dbReference>
<dbReference type="Gene3D" id="3.30.390.10">
    <property type="entry name" value="Enolase-like, N-terminal domain"/>
    <property type="match status" value="1"/>
</dbReference>
<feature type="domain" description="Mandelate racemase/muconate lactonizing enzyme C-terminal" evidence="2">
    <location>
        <begin position="129"/>
        <end position="227"/>
    </location>
</feature>
<evidence type="ECO:0000313" key="3">
    <source>
        <dbReference type="EMBL" id="EJZ64823.1"/>
    </source>
</evidence>
<gene>
    <name evidence="3" type="ORF">HMPREF9448_01309</name>
</gene>
<dbReference type="SFLD" id="SFLDS00001">
    <property type="entry name" value="Enolase"/>
    <property type="match status" value="1"/>
</dbReference>
<dbReference type="RefSeq" id="WP_008861771.1">
    <property type="nucleotide sequence ID" value="NZ_JH815204.1"/>
</dbReference>
<dbReference type="eggNOG" id="COG4948">
    <property type="taxonomic scope" value="Bacteria"/>
</dbReference>
<dbReference type="InterPro" id="IPR036849">
    <property type="entry name" value="Enolase-like_C_sf"/>
</dbReference>
<dbReference type="Pfam" id="PF13378">
    <property type="entry name" value="MR_MLE_C"/>
    <property type="match status" value="1"/>
</dbReference>
<dbReference type="SUPFAM" id="SSF54826">
    <property type="entry name" value="Enolase N-terminal domain-like"/>
    <property type="match status" value="1"/>
</dbReference>
<dbReference type="OrthoDB" id="9766759at2"/>
<dbReference type="HOGENOM" id="CLU_030273_0_0_10"/>
<keyword evidence="1" id="KW-0479">Metal-binding</keyword>
<dbReference type="InterPro" id="IPR018110">
    <property type="entry name" value="Mandel_Rmase/mucon_lact_enz_CS"/>
</dbReference>
<dbReference type="PANTHER" id="PTHR48073">
    <property type="entry name" value="O-SUCCINYLBENZOATE SYNTHASE-RELATED"/>
    <property type="match status" value="1"/>
</dbReference>
<proteinExistence type="predicted"/>
<dbReference type="EMBL" id="ADLE01000008">
    <property type="protein sequence ID" value="EJZ64823.1"/>
    <property type="molecule type" value="Genomic_DNA"/>
</dbReference>
<protein>
    <submittedName>
        <fullName evidence="3">O-succinylbenzoate synthase</fullName>
    </submittedName>
</protein>
<dbReference type="SFLD" id="SFLDG00180">
    <property type="entry name" value="muconate_cycloisomerase"/>
    <property type="match status" value="1"/>
</dbReference>
<evidence type="ECO:0000313" key="4">
    <source>
        <dbReference type="Proteomes" id="UP000006044"/>
    </source>
</evidence>
<dbReference type="SUPFAM" id="SSF51604">
    <property type="entry name" value="Enolase C-terminal domain-like"/>
    <property type="match status" value="1"/>
</dbReference>
<organism evidence="3 4">
    <name type="scientific">Barnesiella intestinihominis YIT 11860</name>
    <dbReference type="NCBI Taxonomy" id="742726"/>
    <lineage>
        <taxon>Bacteria</taxon>
        <taxon>Pseudomonadati</taxon>
        <taxon>Bacteroidota</taxon>
        <taxon>Bacteroidia</taxon>
        <taxon>Bacteroidales</taxon>
        <taxon>Barnesiellaceae</taxon>
        <taxon>Barnesiella</taxon>
    </lineage>
</organism>
<keyword evidence="4" id="KW-1185">Reference proteome</keyword>
<dbReference type="PATRIC" id="fig|742726.3.peg.1372"/>
<dbReference type="InterPro" id="IPR029065">
    <property type="entry name" value="Enolase_C-like"/>
</dbReference>
<dbReference type="PANTHER" id="PTHR48073:SF2">
    <property type="entry name" value="O-SUCCINYLBENZOATE SYNTHASE"/>
    <property type="match status" value="1"/>
</dbReference>
<name>K0X052_9BACT</name>
<dbReference type="AlphaFoldDB" id="K0X052"/>
<dbReference type="SMART" id="SM00922">
    <property type="entry name" value="MR_MLE"/>
    <property type="match status" value="1"/>
</dbReference>
<reference evidence="3 4" key="1">
    <citation type="submission" date="2012-08" db="EMBL/GenBank/DDBJ databases">
        <title>The Genome Sequence of Barnesiella intestinihominis YIT 11860.</title>
        <authorList>
            <consortium name="The Broad Institute Genome Sequencing Platform"/>
            <person name="Earl A."/>
            <person name="Ward D."/>
            <person name="Feldgarden M."/>
            <person name="Gevers D."/>
            <person name="Morotomi M."/>
            <person name="Walker B."/>
            <person name="Young S.K."/>
            <person name="Zeng Q."/>
            <person name="Gargeya S."/>
            <person name="Fitzgerald M."/>
            <person name="Haas B."/>
            <person name="Abouelleil A."/>
            <person name="Alvarado L."/>
            <person name="Arachchi H.M."/>
            <person name="Berlin A.M."/>
            <person name="Chapman S.B."/>
            <person name="Goldberg J."/>
            <person name="Griggs A."/>
            <person name="Gujja S."/>
            <person name="Hansen M."/>
            <person name="Howarth C."/>
            <person name="Imamovic A."/>
            <person name="Larimer J."/>
            <person name="McCowen C."/>
            <person name="Montmayeur A."/>
            <person name="Murphy C."/>
            <person name="Neiman D."/>
            <person name="Pearson M."/>
            <person name="Priest M."/>
            <person name="Roberts A."/>
            <person name="Saif S."/>
            <person name="Shea T."/>
            <person name="Sisk P."/>
            <person name="Sykes S."/>
            <person name="Wortman J."/>
            <person name="Nusbaum C."/>
            <person name="Birren B."/>
        </authorList>
    </citation>
    <scope>NUCLEOTIDE SEQUENCE [LARGE SCALE GENOMIC DNA]</scope>
    <source>
        <strain evidence="3 4">YIT 11860</strain>
    </source>
</reference>
<dbReference type="Proteomes" id="UP000006044">
    <property type="component" value="Unassembled WGS sequence"/>
</dbReference>
<dbReference type="PROSITE" id="PS00909">
    <property type="entry name" value="MR_MLE_2"/>
    <property type="match status" value="1"/>
</dbReference>
<dbReference type="CDD" id="cd03320">
    <property type="entry name" value="OSBS"/>
    <property type="match status" value="1"/>
</dbReference>
<dbReference type="GO" id="GO:0016854">
    <property type="term" value="F:racemase and epimerase activity"/>
    <property type="evidence" value="ECO:0007669"/>
    <property type="project" value="UniProtKB-ARBA"/>
</dbReference>
<dbReference type="InterPro" id="IPR013342">
    <property type="entry name" value="Mandelate_racemase_C"/>
</dbReference>
<dbReference type="GO" id="GO:0046872">
    <property type="term" value="F:metal ion binding"/>
    <property type="evidence" value="ECO:0007669"/>
    <property type="project" value="UniProtKB-KW"/>
</dbReference>
<dbReference type="Gene3D" id="3.20.20.120">
    <property type="entry name" value="Enolase-like C-terminal domain"/>
    <property type="match status" value="1"/>
</dbReference>
<dbReference type="SFLD" id="SFLDF00009">
    <property type="entry name" value="o-succinylbenzoate_synthase"/>
    <property type="match status" value="1"/>
</dbReference>
<accession>K0X052</accession>
<sequence>MLKASYTPYILHFKVPSGTSRGVLTQKETYFLKVWDEHNPDCFGIGECALFKGLGADDRPDYEAMLQTVCRGIDRIDEIDLSTWSSIRFGVETALLDLQHGGRRMIYPSEFTAGKQAIEINGLIWMGDKRTMASRIDEKLAAGFSCIKLKIGAIDFDDECELLAAIRRRYRREDIELRVDANGAFSPYDALEHLQRLSAYDLHSIEQPIRAGQWEAMARLCEETPLPIALDEELIGITDSTEKLALLETISPQYIILKPSLIGGFSGAEEWIEFARNCRVGWWITSALESNVGLNAIAQWTATLPINMPQGLGTGALYTNNIPSPLEQIGDELRYNPDKTWIFSMDSWK</sequence>